<accession>A0ABT1JCY3</accession>
<keyword evidence="3" id="KW-1185">Reference proteome</keyword>
<feature type="region of interest" description="Disordered" evidence="1">
    <location>
        <begin position="140"/>
        <end position="270"/>
    </location>
</feature>
<feature type="compositionally biased region" description="Basic residues" evidence="1">
    <location>
        <begin position="160"/>
        <end position="172"/>
    </location>
</feature>
<feature type="compositionally biased region" description="Basic and acidic residues" evidence="1">
    <location>
        <begin position="142"/>
        <end position="159"/>
    </location>
</feature>
<proteinExistence type="predicted"/>
<evidence type="ECO:0000313" key="2">
    <source>
        <dbReference type="EMBL" id="MCP2330345.1"/>
    </source>
</evidence>
<feature type="compositionally biased region" description="Basic and acidic residues" evidence="1">
    <location>
        <begin position="320"/>
        <end position="329"/>
    </location>
</feature>
<gene>
    <name evidence="2" type="ORF">G443_000615</name>
</gene>
<comment type="caution">
    <text evidence="2">The sequence shown here is derived from an EMBL/GenBank/DDBJ whole genome shotgun (WGS) entry which is preliminary data.</text>
</comment>
<feature type="compositionally biased region" description="Basic and acidic residues" evidence="1">
    <location>
        <begin position="45"/>
        <end position="58"/>
    </location>
</feature>
<reference evidence="2 3" key="1">
    <citation type="submission" date="2022-06" db="EMBL/GenBank/DDBJ databases">
        <title>Genomic Encyclopedia of Type Strains, Phase I: the one thousand microbial genomes (KMG-I) project.</title>
        <authorList>
            <person name="Kyrpides N."/>
        </authorList>
    </citation>
    <scope>NUCLEOTIDE SEQUENCE [LARGE SCALE GENOMIC DNA]</scope>
    <source>
        <strain evidence="2 3">DSM 43889</strain>
    </source>
</reference>
<evidence type="ECO:0000313" key="3">
    <source>
        <dbReference type="Proteomes" id="UP000791080"/>
    </source>
</evidence>
<feature type="compositionally biased region" description="Basic and acidic residues" evidence="1">
    <location>
        <begin position="236"/>
        <end position="248"/>
    </location>
</feature>
<dbReference type="EMBL" id="AUBJ02000001">
    <property type="protein sequence ID" value="MCP2330345.1"/>
    <property type="molecule type" value="Genomic_DNA"/>
</dbReference>
<dbReference type="Proteomes" id="UP000791080">
    <property type="component" value="Unassembled WGS sequence"/>
</dbReference>
<feature type="region of interest" description="Disordered" evidence="1">
    <location>
        <begin position="283"/>
        <end position="365"/>
    </location>
</feature>
<evidence type="ECO:0000256" key="1">
    <source>
        <dbReference type="SAM" id="MobiDB-lite"/>
    </source>
</evidence>
<protein>
    <submittedName>
        <fullName evidence="2">Uncharacterized protein</fullName>
    </submittedName>
</protein>
<sequence>MRCGAGVGWARPRPCRTGHGPAWCAPRAEPGDAGGGEFAGHQHRRDADPGRGAGPREDDVVESTRQVPRSEGSGLGEGVRRAEGGTVEEPPVCPVRRGVHLPCLQGAPEPGQVAPFDHLDHLLRVGRADAVPVQAAGAQVRAGREEVAELPPGRRERGVGRGRSRQQQRRVAHQPALVDDLVEGARPGLTEGDRVVAEVGPRTGGTGVDDDGGRRGPQRHGTPGRPAEQAVADRQVGGEDHRVARDEFPVGGADPGGPPPRPHQFGDLGPVAERGTALRRHLGVPPRYLPHPPSGEVDAGDGVHVPDDPVHGQGLSRLDTGVERLEGEHPPQAGVAQETAHRAVQPAEGAEPDQPGELGGAQVQR</sequence>
<name>A0ABT1JCY3_ACTCY</name>
<feature type="region of interest" description="Disordered" evidence="1">
    <location>
        <begin position="1"/>
        <end position="94"/>
    </location>
</feature>
<organism evidence="2 3">
    <name type="scientific">Actinoalloteichus caeruleus DSM 43889</name>
    <dbReference type="NCBI Taxonomy" id="1120930"/>
    <lineage>
        <taxon>Bacteria</taxon>
        <taxon>Bacillati</taxon>
        <taxon>Actinomycetota</taxon>
        <taxon>Actinomycetes</taxon>
        <taxon>Pseudonocardiales</taxon>
        <taxon>Pseudonocardiaceae</taxon>
        <taxon>Actinoalloteichus</taxon>
        <taxon>Actinoalloteichus cyanogriseus</taxon>
    </lineage>
</organism>